<accession>A0A939RWS3</accession>
<proteinExistence type="predicted"/>
<sequence length="72" mass="8485">MGIREQGGLDASASRYDAEHSTSTIRELERQFERGELSRHAYFEKKQALVRLFLKATTQPRRRRRVENYDGD</sequence>
<evidence type="ECO:0000256" key="1">
    <source>
        <dbReference type="SAM" id="MobiDB-lite"/>
    </source>
</evidence>
<dbReference type="Proteomes" id="UP000664398">
    <property type="component" value="Unassembled WGS sequence"/>
</dbReference>
<protein>
    <submittedName>
        <fullName evidence="2">Uncharacterized protein</fullName>
    </submittedName>
</protein>
<comment type="caution">
    <text evidence="2">The sequence shown here is derived from an EMBL/GenBank/DDBJ whole genome shotgun (WGS) entry which is preliminary data.</text>
</comment>
<dbReference type="AlphaFoldDB" id="A0A939RWS3"/>
<dbReference type="RefSeq" id="WP_208044438.1">
    <property type="nucleotide sequence ID" value="NZ_JAGDYL010000001.1"/>
</dbReference>
<evidence type="ECO:0000313" key="2">
    <source>
        <dbReference type="EMBL" id="MBO1803963.1"/>
    </source>
</evidence>
<organism evidence="2 3">
    <name type="scientific">Leucobacter ruminantium</name>
    <dbReference type="NCBI Taxonomy" id="1289170"/>
    <lineage>
        <taxon>Bacteria</taxon>
        <taxon>Bacillati</taxon>
        <taxon>Actinomycetota</taxon>
        <taxon>Actinomycetes</taxon>
        <taxon>Micrococcales</taxon>
        <taxon>Microbacteriaceae</taxon>
        <taxon>Leucobacter</taxon>
    </lineage>
</organism>
<gene>
    <name evidence="2" type="ORF">J4H91_01325</name>
</gene>
<keyword evidence="3" id="KW-1185">Reference proteome</keyword>
<evidence type="ECO:0000313" key="3">
    <source>
        <dbReference type="Proteomes" id="UP000664398"/>
    </source>
</evidence>
<reference evidence="2" key="1">
    <citation type="submission" date="2021-03" db="EMBL/GenBank/DDBJ databases">
        <title>Leucobacter chromiisoli sp. nov., isolated from chromium-containing soil of chemical plant.</title>
        <authorList>
            <person name="Xu Z."/>
        </authorList>
    </citation>
    <scope>NUCLEOTIDE SEQUENCE</scope>
    <source>
        <strain evidence="2">A2</strain>
    </source>
</reference>
<name>A0A939RWS3_9MICO</name>
<dbReference type="EMBL" id="JAGDYL010000001">
    <property type="protein sequence ID" value="MBO1803963.1"/>
    <property type="molecule type" value="Genomic_DNA"/>
</dbReference>
<feature type="region of interest" description="Disordered" evidence="1">
    <location>
        <begin position="1"/>
        <end position="24"/>
    </location>
</feature>